<dbReference type="eggNOG" id="ENOG502SHRE">
    <property type="taxonomic scope" value="Eukaryota"/>
</dbReference>
<dbReference type="PANTHER" id="PTHR46518:SF1">
    <property type="entry name" value="OUTER DYNEIN ARM-DOCKING COMPLEX SUBUNIT 3"/>
    <property type="match status" value="1"/>
</dbReference>
<proteinExistence type="predicted"/>
<dbReference type="GO" id="GO:0097542">
    <property type="term" value="C:ciliary tip"/>
    <property type="evidence" value="ECO:0007669"/>
    <property type="project" value="TreeGrafter"/>
</dbReference>
<dbReference type="GO" id="GO:0036064">
    <property type="term" value="C:ciliary basal body"/>
    <property type="evidence" value="ECO:0007669"/>
    <property type="project" value="TreeGrafter"/>
</dbReference>
<reference evidence="4" key="1">
    <citation type="journal article" date="2006" name="PLoS Biol.">
        <title>Macronuclear genome sequence of the ciliate Tetrahymena thermophila, a model eukaryote.</title>
        <authorList>
            <person name="Eisen J.A."/>
            <person name="Coyne R.S."/>
            <person name="Wu M."/>
            <person name="Wu D."/>
            <person name="Thiagarajan M."/>
            <person name="Wortman J.R."/>
            <person name="Badger J.H."/>
            <person name="Ren Q."/>
            <person name="Amedeo P."/>
            <person name="Jones K.M."/>
            <person name="Tallon L.J."/>
            <person name="Delcher A.L."/>
            <person name="Salzberg S.L."/>
            <person name="Silva J.C."/>
            <person name="Haas B.J."/>
            <person name="Majoros W.H."/>
            <person name="Farzad M."/>
            <person name="Carlton J.M."/>
            <person name="Smith R.K. Jr."/>
            <person name="Garg J."/>
            <person name="Pearlman R.E."/>
            <person name="Karrer K.M."/>
            <person name="Sun L."/>
            <person name="Manning G."/>
            <person name="Elde N.C."/>
            <person name="Turkewitz A.P."/>
            <person name="Asai D.J."/>
            <person name="Wilkes D.E."/>
            <person name="Wang Y."/>
            <person name="Cai H."/>
            <person name="Collins K."/>
            <person name="Stewart B.A."/>
            <person name="Lee S.R."/>
            <person name="Wilamowska K."/>
            <person name="Weinberg Z."/>
            <person name="Ruzzo W.L."/>
            <person name="Wloga D."/>
            <person name="Gaertig J."/>
            <person name="Frankel J."/>
            <person name="Tsao C.-C."/>
            <person name="Gorovsky M.A."/>
            <person name="Keeling P.J."/>
            <person name="Waller R.F."/>
            <person name="Patron N.J."/>
            <person name="Cherry J.M."/>
            <person name="Stover N.A."/>
            <person name="Krieger C.J."/>
            <person name="del Toro C."/>
            <person name="Ryder H.F."/>
            <person name="Williamson S.C."/>
            <person name="Barbeau R.A."/>
            <person name="Hamilton E.P."/>
            <person name="Orias E."/>
        </authorList>
    </citation>
    <scope>NUCLEOTIDE SEQUENCE [LARGE SCALE GENOMIC DNA]</scope>
    <source>
        <strain evidence="4">SB210</strain>
    </source>
</reference>
<dbReference type="EMBL" id="GG662734">
    <property type="protein sequence ID" value="EAR83441.3"/>
    <property type="molecule type" value="Genomic_DNA"/>
</dbReference>
<dbReference type="HOGENOM" id="CLU_406843_0_0_1"/>
<evidence type="ECO:0000313" key="3">
    <source>
        <dbReference type="EMBL" id="EAR83441.3"/>
    </source>
</evidence>
<feature type="coiled-coil region" evidence="1">
    <location>
        <begin position="259"/>
        <end position="314"/>
    </location>
</feature>
<dbReference type="InParanoid" id="Q22DW4"/>
<name>Q22DW4_TETTS</name>
<dbReference type="Proteomes" id="UP000009168">
    <property type="component" value="Unassembled WGS sequence"/>
</dbReference>
<dbReference type="SUPFAM" id="SSF57997">
    <property type="entry name" value="Tropomyosin"/>
    <property type="match status" value="1"/>
</dbReference>
<organism evidence="3 4">
    <name type="scientific">Tetrahymena thermophila (strain SB210)</name>
    <dbReference type="NCBI Taxonomy" id="312017"/>
    <lineage>
        <taxon>Eukaryota</taxon>
        <taxon>Sar</taxon>
        <taxon>Alveolata</taxon>
        <taxon>Ciliophora</taxon>
        <taxon>Intramacronucleata</taxon>
        <taxon>Oligohymenophorea</taxon>
        <taxon>Hymenostomatida</taxon>
        <taxon>Tetrahymenina</taxon>
        <taxon>Tetrahymenidae</taxon>
        <taxon>Tetrahymena</taxon>
    </lineage>
</organism>
<dbReference type="GO" id="GO:0003341">
    <property type="term" value="P:cilium movement"/>
    <property type="evidence" value="ECO:0007669"/>
    <property type="project" value="InterPro"/>
</dbReference>
<dbReference type="RefSeq" id="XP_001031104.3">
    <property type="nucleotide sequence ID" value="XM_001031104.3"/>
</dbReference>
<keyword evidence="4" id="KW-1185">Reference proteome</keyword>
<feature type="compositionally biased region" description="Polar residues" evidence="2">
    <location>
        <begin position="1"/>
        <end position="19"/>
    </location>
</feature>
<feature type="compositionally biased region" description="Low complexity" evidence="2">
    <location>
        <begin position="44"/>
        <end position="72"/>
    </location>
</feature>
<dbReference type="InterPro" id="IPR033192">
    <property type="entry name" value="ODAD3"/>
</dbReference>
<feature type="coiled-coil region" evidence="1">
    <location>
        <begin position="381"/>
        <end position="408"/>
    </location>
</feature>
<dbReference type="GO" id="GO:0035253">
    <property type="term" value="C:ciliary rootlet"/>
    <property type="evidence" value="ECO:0007669"/>
    <property type="project" value="TreeGrafter"/>
</dbReference>
<dbReference type="KEGG" id="tet:TTHERM_00926950"/>
<feature type="region of interest" description="Disordered" evidence="2">
    <location>
        <begin position="1"/>
        <end position="72"/>
    </location>
</feature>
<protein>
    <submittedName>
        <fullName evidence="3">Uncharacterized protein</fullName>
    </submittedName>
</protein>
<dbReference type="AlphaFoldDB" id="Q22DW4"/>
<dbReference type="GO" id="GO:0036158">
    <property type="term" value="P:outer dynein arm assembly"/>
    <property type="evidence" value="ECO:0007669"/>
    <property type="project" value="InterPro"/>
</dbReference>
<dbReference type="GeneID" id="7842852"/>
<feature type="coiled-coil region" evidence="1">
    <location>
        <begin position="178"/>
        <end position="212"/>
    </location>
</feature>
<evidence type="ECO:0000256" key="1">
    <source>
        <dbReference type="SAM" id="Coils"/>
    </source>
</evidence>
<keyword evidence="1" id="KW-0175">Coiled coil</keyword>
<dbReference type="PANTHER" id="PTHR46518">
    <property type="entry name" value="COILED-COIL DOMAIN-CONTAINING PROTEIN 151"/>
    <property type="match status" value="1"/>
</dbReference>
<evidence type="ECO:0000313" key="4">
    <source>
        <dbReference type="Proteomes" id="UP000009168"/>
    </source>
</evidence>
<dbReference type="OrthoDB" id="312721at2759"/>
<sequence length="610" mass="71439">MSSVQLPDINQNKNYSSIKNLDRRFNKETPNGQKRPLYGSSVFLNTTNNNSVVQNTNNPTPNNNSSTTNLNTLNQSNLSQSQVFVALRSLDKYYKTNDIHDILGHEKDYYPQLSESHKKNQEKEVDGNLNSLKKSFNILRSKSDKREKEIQSMRSDIDKMKMQEKTLLIRTDGAGDVYNELEQEFESTKSLQEEAEMNKKTYEHMLDRMKNDIIAYKLKAHSTEDTLELGESVLTNAVLKQQQIVQKEGKAHQALEHVLKAKEEENKDREAYLENFKKQLMEQTELEKQRDERIKRQQEIAEIAANDIRDLNLKKWRKLQLVHQFLSTFLKKKMESEMKKYQGIEQAFQKIKASTGVNDAGEIVHKFLNREHTYSHLLISISDYEKRIDTLKKKNDELKSQLHSLKQEIFPIEKLEIKQDKLQIDEIYQKYKDTSDKSDNCHLIESRVYDWMIRTLMKLERCIGIEKNKEQYYQDYKKSNLPDLLLRITSILRENLVSLDNSEEAQNVLKATLAQKINGDIELMRRVNRVKPIVDTSQIQRSPSRDSFDKPSARESTEHLSHHSEVELNNSDVDSVDLEKQEFDYVNQLIKETKHDLKRGFAYKNTPQKA</sequence>
<feature type="compositionally biased region" description="Basic and acidic residues" evidence="2">
    <location>
        <begin position="543"/>
        <end position="566"/>
    </location>
</feature>
<accession>Q22DW4</accession>
<evidence type="ECO:0000256" key="2">
    <source>
        <dbReference type="SAM" id="MobiDB-lite"/>
    </source>
</evidence>
<gene>
    <name evidence="3" type="ORF">TTHERM_00926950</name>
</gene>
<feature type="region of interest" description="Disordered" evidence="2">
    <location>
        <begin position="534"/>
        <end position="573"/>
    </location>
</feature>